<dbReference type="GO" id="GO:0043565">
    <property type="term" value="F:sequence-specific DNA binding"/>
    <property type="evidence" value="ECO:0007669"/>
    <property type="project" value="InterPro"/>
</dbReference>
<feature type="compositionally biased region" description="Low complexity" evidence="5">
    <location>
        <begin position="103"/>
        <end position="122"/>
    </location>
</feature>
<dbReference type="AlphaFoldDB" id="A0A9D1W179"/>
<evidence type="ECO:0000256" key="5">
    <source>
        <dbReference type="SAM" id="MobiDB-lite"/>
    </source>
</evidence>
<sequence length="305" mass="33806">MENSTANILLDGLHLPDLLDCDILTASENFFHMDRTADFNVLICVTDGAMYVTEDGRDYEIPAGGLLFLRSGLRHYGRRETPRGTRWFYAHFRLPGPPHGPFAEAAAETGTGANDADAGGTEPTQTPDGAFLRAASPAEDMTPALMLPKQCAFPAGATEQMERLCALLRGSSPLHRLRAGALFYELLLRIGEGQPEEPRPIDAVCAYLTEHAREPFNKERTAANFLMSYSRLAALFKEEKGIPMGEYHNRARMEEACRLLRSTLLPVGEVADRLGFADPLYFSKKFRAFAGLSPAAYRRLSQQKY</sequence>
<dbReference type="InterPro" id="IPR018060">
    <property type="entry name" value="HTH_AraC"/>
</dbReference>
<name>A0A9D1W179_9FIRM</name>
<dbReference type="PRINTS" id="PR00032">
    <property type="entry name" value="HTHARAC"/>
</dbReference>
<dbReference type="InterPro" id="IPR037923">
    <property type="entry name" value="HTH-like"/>
</dbReference>
<feature type="domain" description="HTH araC/xylS-type" evidence="6">
    <location>
        <begin position="202"/>
        <end position="300"/>
    </location>
</feature>
<protein>
    <submittedName>
        <fullName evidence="7">AraC family transcriptional regulator</fullName>
    </submittedName>
</protein>
<dbReference type="SUPFAM" id="SSF51215">
    <property type="entry name" value="Regulatory protein AraC"/>
    <property type="match status" value="1"/>
</dbReference>
<evidence type="ECO:0000256" key="2">
    <source>
        <dbReference type="ARBA" id="ARBA00023125"/>
    </source>
</evidence>
<keyword evidence="4" id="KW-0804">Transcription</keyword>
<keyword evidence="2" id="KW-0238">DNA-binding</keyword>
<evidence type="ECO:0000313" key="7">
    <source>
        <dbReference type="EMBL" id="HIX50658.1"/>
    </source>
</evidence>
<dbReference type="SMART" id="SM00342">
    <property type="entry name" value="HTH_ARAC"/>
    <property type="match status" value="1"/>
</dbReference>
<organism evidence="7 8">
    <name type="scientific">Candidatus Borkfalkia faecavium</name>
    <dbReference type="NCBI Taxonomy" id="2838508"/>
    <lineage>
        <taxon>Bacteria</taxon>
        <taxon>Bacillati</taxon>
        <taxon>Bacillota</taxon>
        <taxon>Clostridia</taxon>
        <taxon>Christensenellales</taxon>
        <taxon>Christensenellaceae</taxon>
        <taxon>Candidatus Borkfalkia</taxon>
    </lineage>
</organism>
<dbReference type="InterPro" id="IPR020449">
    <property type="entry name" value="Tscrpt_reg_AraC-type_HTH"/>
</dbReference>
<dbReference type="SUPFAM" id="SSF46689">
    <property type="entry name" value="Homeodomain-like"/>
    <property type="match status" value="1"/>
</dbReference>
<proteinExistence type="predicted"/>
<dbReference type="PROSITE" id="PS00041">
    <property type="entry name" value="HTH_ARAC_FAMILY_1"/>
    <property type="match status" value="1"/>
</dbReference>
<dbReference type="EMBL" id="DXEW01000026">
    <property type="protein sequence ID" value="HIX50658.1"/>
    <property type="molecule type" value="Genomic_DNA"/>
</dbReference>
<dbReference type="PROSITE" id="PS01124">
    <property type="entry name" value="HTH_ARAC_FAMILY_2"/>
    <property type="match status" value="1"/>
</dbReference>
<dbReference type="Proteomes" id="UP000886847">
    <property type="component" value="Unassembled WGS sequence"/>
</dbReference>
<evidence type="ECO:0000256" key="4">
    <source>
        <dbReference type="ARBA" id="ARBA00023163"/>
    </source>
</evidence>
<keyword evidence="1" id="KW-0805">Transcription regulation</keyword>
<dbReference type="InterPro" id="IPR050204">
    <property type="entry name" value="AraC_XylS_family_regulators"/>
</dbReference>
<accession>A0A9D1W179</accession>
<dbReference type="GO" id="GO:0003700">
    <property type="term" value="F:DNA-binding transcription factor activity"/>
    <property type="evidence" value="ECO:0007669"/>
    <property type="project" value="InterPro"/>
</dbReference>
<feature type="region of interest" description="Disordered" evidence="5">
    <location>
        <begin position="100"/>
        <end position="124"/>
    </location>
</feature>
<gene>
    <name evidence="7" type="ORF">H9851_05185</name>
</gene>
<keyword evidence="3" id="KW-0010">Activator</keyword>
<dbReference type="InterPro" id="IPR009057">
    <property type="entry name" value="Homeodomain-like_sf"/>
</dbReference>
<dbReference type="Pfam" id="PF12833">
    <property type="entry name" value="HTH_18"/>
    <property type="match status" value="1"/>
</dbReference>
<reference evidence="7" key="2">
    <citation type="submission" date="2021-04" db="EMBL/GenBank/DDBJ databases">
        <authorList>
            <person name="Gilroy R."/>
        </authorList>
    </citation>
    <scope>NUCLEOTIDE SEQUENCE</scope>
    <source>
        <strain evidence="7">2189</strain>
    </source>
</reference>
<dbReference type="Gene3D" id="1.10.10.60">
    <property type="entry name" value="Homeodomain-like"/>
    <property type="match status" value="1"/>
</dbReference>
<evidence type="ECO:0000313" key="8">
    <source>
        <dbReference type="Proteomes" id="UP000886847"/>
    </source>
</evidence>
<evidence type="ECO:0000259" key="6">
    <source>
        <dbReference type="PROSITE" id="PS01124"/>
    </source>
</evidence>
<dbReference type="PANTHER" id="PTHR46796">
    <property type="entry name" value="HTH-TYPE TRANSCRIPTIONAL ACTIVATOR RHAS-RELATED"/>
    <property type="match status" value="1"/>
</dbReference>
<reference evidence="7" key="1">
    <citation type="journal article" date="2021" name="PeerJ">
        <title>Extensive microbial diversity within the chicken gut microbiome revealed by metagenomics and culture.</title>
        <authorList>
            <person name="Gilroy R."/>
            <person name="Ravi A."/>
            <person name="Getino M."/>
            <person name="Pursley I."/>
            <person name="Horton D.L."/>
            <person name="Alikhan N.F."/>
            <person name="Baker D."/>
            <person name="Gharbi K."/>
            <person name="Hall N."/>
            <person name="Watson M."/>
            <person name="Adriaenssens E.M."/>
            <person name="Foster-Nyarko E."/>
            <person name="Jarju S."/>
            <person name="Secka A."/>
            <person name="Antonio M."/>
            <person name="Oren A."/>
            <person name="Chaudhuri R.R."/>
            <person name="La Ragione R."/>
            <person name="Hildebrand F."/>
            <person name="Pallen M.J."/>
        </authorList>
    </citation>
    <scope>NUCLEOTIDE SEQUENCE</scope>
    <source>
        <strain evidence="7">2189</strain>
    </source>
</reference>
<evidence type="ECO:0000256" key="1">
    <source>
        <dbReference type="ARBA" id="ARBA00023015"/>
    </source>
</evidence>
<comment type="caution">
    <text evidence="7">The sequence shown here is derived from an EMBL/GenBank/DDBJ whole genome shotgun (WGS) entry which is preliminary data.</text>
</comment>
<dbReference type="InterPro" id="IPR003313">
    <property type="entry name" value="AraC-bd"/>
</dbReference>
<evidence type="ECO:0000256" key="3">
    <source>
        <dbReference type="ARBA" id="ARBA00023159"/>
    </source>
</evidence>
<dbReference type="InterPro" id="IPR018062">
    <property type="entry name" value="HTH_AraC-typ_CS"/>
</dbReference>
<dbReference type="Pfam" id="PF02311">
    <property type="entry name" value="AraC_binding"/>
    <property type="match status" value="1"/>
</dbReference>